<dbReference type="Pfam" id="PF00583">
    <property type="entry name" value="Acetyltransf_1"/>
    <property type="match status" value="1"/>
</dbReference>
<dbReference type="InterPro" id="IPR000182">
    <property type="entry name" value="GNAT_dom"/>
</dbReference>
<dbReference type="SUPFAM" id="SSF56219">
    <property type="entry name" value="DNase I-like"/>
    <property type="match status" value="1"/>
</dbReference>
<dbReference type="PROSITE" id="PS51186">
    <property type="entry name" value="GNAT"/>
    <property type="match status" value="1"/>
</dbReference>
<dbReference type="CDD" id="cd04301">
    <property type="entry name" value="NAT_SF"/>
    <property type="match status" value="1"/>
</dbReference>
<dbReference type="PANTHER" id="PTHR12121">
    <property type="entry name" value="CARBON CATABOLITE REPRESSOR PROTEIN 4"/>
    <property type="match status" value="1"/>
</dbReference>
<dbReference type="PANTHER" id="PTHR12121:SF85">
    <property type="entry name" value="CARBON CATABOLITE REPRESSOR PROTEIN 4 HOMOLOG 6"/>
    <property type="match status" value="1"/>
</dbReference>
<dbReference type="InterPro" id="IPR050410">
    <property type="entry name" value="CCR4/nocturin_mRNA_transcr"/>
</dbReference>
<dbReference type="AlphaFoldDB" id="A0A9Q0ZFB6"/>
<name>A0A9Q0ZFB6_SALPP</name>
<sequence length="931" mass="104958">MGAGRQVSISLDAVKDKNVMQLKKLNIALFPVCYNDKYYVDALASGDFTKLAYYSDICVGAIACRLEKKEHGAVHIYIMTLGVLAPYRGLGIGTKLLNHVLDLCSKQNISEIYLHNFTLARLYCRGYSIDATACLGVAFAGSECAECYGYAKPFEYLQQPALLLLSNSSPPLSPPTPPASASMSSRRPPYRGSNNRNQWGRRTFSNRPYTEDSNLGFLHGEANHFSPRPSSSPPPRYYQNQQFRQPPPPQLSDQNRIFWYSPPFNQNHNRQFANQNHRPQRPAKPLDYRNWEYAKTAPPRDSEKFIVLSYNILADYLAINHRSKLYYHIPRHMLDWEWRKRSIIFELGLWSADIMCFQEVDSGIWKMRTGNAIDGCAVFWRTSRFRLIHEESIEFNKHGLRDNVAQICVLEKLIRQDNTADASTLHTSSTSSNKVVICNIHVLYNPKRGDIKLGQVRMLLDRAHAVSKTWNDAPVILCGDFNCTPKSPLYNFISEQKLNFSGIGRDKVSGQASAEICNSRPYDFGRNPNTTSGIQSSDNSFQAPLMVDWKKSDTLLNTQKQNNQHERLGDVPSVNDHSQPKHTRTVMDALDVIVDRELSVEERGEMQKAVEQSSTILDGEGKLPVDQMGDEMNKSILPLTSHPEDAYSDEGEQREGGNSTCLNQELSCEHSSRTDTENIRAKFDDHEVSTSAYPSSQPIVNDENTDLSSSYEVNISDASVRNVDDKLLEDVSLQDLNDVFPESRTIGEDQSTFLSALHGVKGSLSHYPNYSPKGFACDPNETQLDSPNDEVLDDFPLRLDSDGAGVGKSEYDPTLWTPMEIVTATGNADCMFVEHPLKLKSTYTQVEDCYGTRDPNGEPLVTSYNRCFFGTVDYIWYSEGLQTVKVLAPMTKRAMQWTEGFPTKKWGSDHIALASEFAFTEDVSYISIEIQ</sequence>
<feature type="region of interest" description="Disordered" evidence="1">
    <location>
        <begin position="168"/>
        <end position="249"/>
    </location>
</feature>
<dbReference type="InterPro" id="IPR016181">
    <property type="entry name" value="Acyl_CoA_acyltransferase"/>
</dbReference>
<feature type="compositionally biased region" description="Polar residues" evidence="1">
    <location>
        <begin position="192"/>
        <end position="213"/>
    </location>
</feature>
<reference evidence="3" key="2">
    <citation type="journal article" date="2023" name="Int. J. Mol. Sci.">
        <title>De Novo Assembly and Annotation of 11 Diverse Shrub Willow (Salix) Genomes Reveals Novel Gene Organization in Sex-Linked Regions.</title>
        <authorList>
            <person name="Hyden B."/>
            <person name="Feng K."/>
            <person name="Yates T.B."/>
            <person name="Jawdy S."/>
            <person name="Cereghino C."/>
            <person name="Smart L.B."/>
            <person name="Muchero W."/>
        </authorList>
    </citation>
    <scope>NUCLEOTIDE SEQUENCE</scope>
    <source>
        <tissue evidence="3">Shoot tip</tissue>
    </source>
</reference>
<comment type="caution">
    <text evidence="3">The sequence shown here is derived from an EMBL/GenBank/DDBJ whole genome shotgun (WGS) entry which is preliminary data.</text>
</comment>
<dbReference type="GO" id="GO:0000175">
    <property type="term" value="F:3'-5'-RNA exonuclease activity"/>
    <property type="evidence" value="ECO:0007669"/>
    <property type="project" value="TreeGrafter"/>
</dbReference>
<gene>
    <name evidence="3" type="ORF">OIU79_003496</name>
</gene>
<dbReference type="GO" id="GO:0016747">
    <property type="term" value="F:acyltransferase activity, transferring groups other than amino-acyl groups"/>
    <property type="evidence" value="ECO:0007669"/>
    <property type="project" value="InterPro"/>
</dbReference>
<evidence type="ECO:0000313" key="4">
    <source>
        <dbReference type="Proteomes" id="UP001151532"/>
    </source>
</evidence>
<accession>A0A9Q0ZFB6</accession>
<feature type="region of interest" description="Disordered" evidence="1">
    <location>
        <begin position="636"/>
        <end position="660"/>
    </location>
</feature>
<feature type="domain" description="N-acetyltransferase" evidence="2">
    <location>
        <begin position="9"/>
        <end position="155"/>
    </location>
</feature>
<feature type="compositionally biased region" description="Polar residues" evidence="1">
    <location>
        <begin position="689"/>
        <end position="699"/>
    </location>
</feature>
<dbReference type="SUPFAM" id="SSF55729">
    <property type="entry name" value="Acyl-CoA N-acyltransferases (Nat)"/>
    <property type="match status" value="1"/>
</dbReference>
<dbReference type="OrthoDB" id="428734at2759"/>
<organism evidence="3 4">
    <name type="scientific">Salix purpurea</name>
    <name type="common">Purple osier willow</name>
    <dbReference type="NCBI Taxonomy" id="77065"/>
    <lineage>
        <taxon>Eukaryota</taxon>
        <taxon>Viridiplantae</taxon>
        <taxon>Streptophyta</taxon>
        <taxon>Embryophyta</taxon>
        <taxon>Tracheophyta</taxon>
        <taxon>Spermatophyta</taxon>
        <taxon>Magnoliopsida</taxon>
        <taxon>eudicotyledons</taxon>
        <taxon>Gunneridae</taxon>
        <taxon>Pentapetalae</taxon>
        <taxon>rosids</taxon>
        <taxon>fabids</taxon>
        <taxon>Malpighiales</taxon>
        <taxon>Salicaceae</taxon>
        <taxon>Saliceae</taxon>
        <taxon>Salix</taxon>
    </lineage>
</organism>
<evidence type="ECO:0000256" key="1">
    <source>
        <dbReference type="SAM" id="MobiDB-lite"/>
    </source>
</evidence>
<proteinExistence type="predicted"/>
<keyword evidence="4" id="KW-1185">Reference proteome</keyword>
<dbReference type="Proteomes" id="UP001151532">
    <property type="component" value="Chromosome 18"/>
</dbReference>
<protein>
    <submittedName>
        <fullName evidence="3">CARBON CATABOLITE REPRESSOR PROTEIN 4</fullName>
    </submittedName>
</protein>
<feature type="region of interest" description="Disordered" evidence="1">
    <location>
        <begin position="562"/>
        <end position="581"/>
    </location>
</feature>
<evidence type="ECO:0000259" key="2">
    <source>
        <dbReference type="PROSITE" id="PS51186"/>
    </source>
</evidence>
<dbReference type="Pfam" id="PF03372">
    <property type="entry name" value="Exo_endo_phos"/>
    <property type="match status" value="1"/>
</dbReference>
<dbReference type="EMBL" id="JAPFFK010000012">
    <property type="protein sequence ID" value="KAJ6732386.1"/>
    <property type="molecule type" value="Genomic_DNA"/>
</dbReference>
<evidence type="ECO:0000313" key="3">
    <source>
        <dbReference type="EMBL" id="KAJ6732386.1"/>
    </source>
</evidence>
<dbReference type="InterPro" id="IPR005135">
    <property type="entry name" value="Endo/exonuclease/phosphatase"/>
</dbReference>
<feature type="region of interest" description="Disordered" evidence="1">
    <location>
        <begin position="683"/>
        <end position="704"/>
    </location>
</feature>
<dbReference type="Gene3D" id="3.60.10.10">
    <property type="entry name" value="Endonuclease/exonuclease/phosphatase"/>
    <property type="match status" value="2"/>
</dbReference>
<dbReference type="Gene3D" id="3.40.630.30">
    <property type="match status" value="1"/>
</dbReference>
<reference evidence="3" key="1">
    <citation type="submission" date="2022-11" db="EMBL/GenBank/DDBJ databases">
        <authorList>
            <person name="Hyden B.L."/>
            <person name="Feng K."/>
            <person name="Yates T."/>
            <person name="Jawdy S."/>
            <person name="Smart L.B."/>
            <person name="Muchero W."/>
        </authorList>
    </citation>
    <scope>NUCLEOTIDE SEQUENCE</scope>
    <source>
        <tissue evidence="3">Shoot tip</tissue>
    </source>
</reference>
<dbReference type="InterPro" id="IPR036691">
    <property type="entry name" value="Endo/exonu/phosph_ase_sf"/>
</dbReference>